<name>A0A813DFT5_POLGL</name>
<evidence type="ECO:0000256" key="3">
    <source>
        <dbReference type="ARBA" id="ARBA00023235"/>
    </source>
</evidence>
<evidence type="ECO:0000259" key="6">
    <source>
        <dbReference type="PROSITE" id="PS51194"/>
    </source>
</evidence>
<dbReference type="Proteomes" id="UP000654075">
    <property type="component" value="Unassembled WGS sequence"/>
</dbReference>
<accession>A0A813DFT5</accession>
<dbReference type="PANTHER" id="PTHR13710:SF105">
    <property type="entry name" value="ATP-DEPENDENT DNA HELICASE Q1"/>
    <property type="match status" value="1"/>
</dbReference>
<dbReference type="PROSITE" id="PS51194">
    <property type="entry name" value="HELICASE_CTER"/>
    <property type="match status" value="1"/>
</dbReference>
<gene>
    <name evidence="7" type="ORF">PGLA1383_LOCUS5621</name>
</gene>
<comment type="catalytic activity">
    <reaction evidence="4">
        <text>Couples ATP hydrolysis with the unwinding of duplex DNA by translocating in the 3'-5' direction.</text>
        <dbReference type="EC" id="5.6.2.4"/>
    </reaction>
</comment>
<keyword evidence="2" id="KW-0238">DNA-binding</keyword>
<dbReference type="Gene3D" id="3.40.50.300">
    <property type="entry name" value="P-loop containing nucleotide triphosphate hydrolases"/>
    <property type="match status" value="1"/>
</dbReference>
<keyword evidence="3" id="KW-0413">Isomerase</keyword>
<evidence type="ECO:0000256" key="2">
    <source>
        <dbReference type="ARBA" id="ARBA00023125"/>
    </source>
</evidence>
<evidence type="ECO:0000313" key="8">
    <source>
        <dbReference type="Proteomes" id="UP000654075"/>
    </source>
</evidence>
<comment type="similarity">
    <text evidence="1">Belongs to the helicase family. RecQ subfamily.</text>
</comment>
<dbReference type="EC" id="5.6.2.4" evidence="5"/>
<dbReference type="GO" id="GO:0005694">
    <property type="term" value="C:chromosome"/>
    <property type="evidence" value="ECO:0007669"/>
    <property type="project" value="TreeGrafter"/>
</dbReference>
<dbReference type="GO" id="GO:0003677">
    <property type="term" value="F:DNA binding"/>
    <property type="evidence" value="ECO:0007669"/>
    <property type="project" value="UniProtKB-KW"/>
</dbReference>
<dbReference type="GO" id="GO:0006281">
    <property type="term" value="P:DNA repair"/>
    <property type="evidence" value="ECO:0007669"/>
    <property type="project" value="TreeGrafter"/>
</dbReference>
<evidence type="ECO:0000256" key="5">
    <source>
        <dbReference type="ARBA" id="ARBA00034808"/>
    </source>
</evidence>
<dbReference type="SMART" id="SM00490">
    <property type="entry name" value="HELICc"/>
    <property type="match status" value="1"/>
</dbReference>
<dbReference type="AlphaFoldDB" id="A0A813DFT5"/>
<evidence type="ECO:0000313" key="7">
    <source>
        <dbReference type="EMBL" id="CAE8586774.1"/>
    </source>
</evidence>
<dbReference type="Pfam" id="PF00271">
    <property type="entry name" value="Helicase_C"/>
    <property type="match status" value="1"/>
</dbReference>
<dbReference type="GO" id="GO:0006310">
    <property type="term" value="P:DNA recombination"/>
    <property type="evidence" value="ECO:0007669"/>
    <property type="project" value="TreeGrafter"/>
</dbReference>
<proteinExistence type="inferred from homology"/>
<protein>
    <recommendedName>
        <fullName evidence="5">DNA 3'-5' helicase</fullName>
        <ecNumber evidence="5">5.6.2.4</ecNumber>
    </recommendedName>
</protein>
<dbReference type="GO" id="GO:0043138">
    <property type="term" value="F:3'-5' DNA helicase activity"/>
    <property type="evidence" value="ECO:0007669"/>
    <property type="project" value="UniProtKB-EC"/>
</dbReference>
<dbReference type="InterPro" id="IPR001650">
    <property type="entry name" value="Helicase_C-like"/>
</dbReference>
<feature type="domain" description="Helicase C-terminal" evidence="6">
    <location>
        <begin position="43"/>
        <end position="195"/>
    </location>
</feature>
<reference evidence="7" key="1">
    <citation type="submission" date="2021-02" db="EMBL/GenBank/DDBJ databases">
        <authorList>
            <person name="Dougan E. K."/>
            <person name="Rhodes N."/>
            <person name="Thang M."/>
            <person name="Chan C."/>
        </authorList>
    </citation>
    <scope>NUCLEOTIDE SEQUENCE</scope>
</reference>
<dbReference type="EMBL" id="CAJNNV010002212">
    <property type="protein sequence ID" value="CAE8586774.1"/>
    <property type="molecule type" value="Genomic_DNA"/>
</dbReference>
<dbReference type="PANTHER" id="PTHR13710">
    <property type="entry name" value="DNA HELICASE RECQ FAMILY MEMBER"/>
    <property type="match status" value="1"/>
</dbReference>
<dbReference type="InterPro" id="IPR036388">
    <property type="entry name" value="WH-like_DNA-bd_sf"/>
</dbReference>
<dbReference type="GO" id="GO:0009378">
    <property type="term" value="F:four-way junction helicase activity"/>
    <property type="evidence" value="ECO:0007669"/>
    <property type="project" value="TreeGrafter"/>
</dbReference>
<keyword evidence="8" id="KW-1185">Reference proteome</keyword>
<sequence length="834" mass="93872">MTDGMRRDISEQLRLRDPVVSTLPYFRPNLDITCTHKEGFTQDMARIAEALKLGELTIIYTPKPSTAYKVAVKLESLLKDQGVQVGVYTGPTEKAERERVQSMFDSDEIQVLVATVAFGMGIDKADVRNIIHYGLPKCMEDYHQQIGRAGRDGLPSQCVIIFSNTDWKVWFCRYFTKEYKHWDKEDLKTHLDSTEQLHQLVVGQTCRQQAILGYFGRMDEVELLRRGSLCRCDVCLGRRGQWFGGKEPREFFREARLVLEAVRVTEGLSRSRGASRESVLQLVAFRCEPLLASLPQAMVQNIRSARGSLPMRRRGRDYVCEMFDMLYGNGYLTRQLSTDDMRHFVWRLTDFGRSALTWGKSVRLLPTKEIEKLEKAPEVREEIRQSRLTYEKVKRASLKMVTQQIAALNDGRSAEDPNDEQYMWTKLESLTSSIQELTAHSRATVDCFAGAGDLGKLQLGGLAGQPCANSSALSSDLAGSNSFYGSQLLLKLIGEHLDRLPDRKDVIFDDKVCSDNRYQCFVIVPALNSIVFSSDKTYRGRKDARRYATLHACKMLLARTSCSSSSPQIVSGEMFMSLLLACLARHMQRIPGEEDASLTYFVDSHQAYRCVVMLRGLGGLQFSTRKAYRWKCDARIASILHCCQALVAVATGTAKACHLQMSQLLHSLARHMQRPPRDEDVEFTFLKDSTNTFRCVITVPSLEGLQFSTEKAYSYDFVAKKHSIKHACTVLSSAEPGQARSNTQRPSERGALLSSLLVCLSRHMQSSPRKEDVEITYSMDSGKGHHCAITLHALNCMQFCTKTAYSCRGSASRAAIKDACKMLTAMPAIELLTA</sequence>
<dbReference type="OrthoDB" id="10261556at2759"/>
<comment type="caution">
    <text evidence="7">The sequence shown here is derived from an EMBL/GenBank/DDBJ whole genome shotgun (WGS) entry which is preliminary data.</text>
</comment>
<dbReference type="InterPro" id="IPR027417">
    <property type="entry name" value="P-loop_NTPase"/>
</dbReference>
<dbReference type="Gene3D" id="1.10.10.10">
    <property type="entry name" value="Winged helix-like DNA-binding domain superfamily/Winged helix DNA-binding domain"/>
    <property type="match status" value="1"/>
</dbReference>
<dbReference type="GO" id="GO:0005737">
    <property type="term" value="C:cytoplasm"/>
    <property type="evidence" value="ECO:0007669"/>
    <property type="project" value="TreeGrafter"/>
</dbReference>
<dbReference type="SUPFAM" id="SSF52540">
    <property type="entry name" value="P-loop containing nucleoside triphosphate hydrolases"/>
    <property type="match status" value="1"/>
</dbReference>
<organism evidence="7 8">
    <name type="scientific">Polarella glacialis</name>
    <name type="common">Dinoflagellate</name>
    <dbReference type="NCBI Taxonomy" id="89957"/>
    <lineage>
        <taxon>Eukaryota</taxon>
        <taxon>Sar</taxon>
        <taxon>Alveolata</taxon>
        <taxon>Dinophyceae</taxon>
        <taxon>Suessiales</taxon>
        <taxon>Suessiaceae</taxon>
        <taxon>Polarella</taxon>
    </lineage>
</organism>
<evidence type="ECO:0000256" key="1">
    <source>
        <dbReference type="ARBA" id="ARBA00005446"/>
    </source>
</evidence>
<evidence type="ECO:0000256" key="4">
    <source>
        <dbReference type="ARBA" id="ARBA00034617"/>
    </source>
</evidence>